<feature type="coiled-coil region" evidence="1">
    <location>
        <begin position="173"/>
        <end position="284"/>
    </location>
</feature>
<evidence type="ECO:0000313" key="3">
    <source>
        <dbReference type="Proteomes" id="UP001072034"/>
    </source>
</evidence>
<keyword evidence="3" id="KW-1185">Reference proteome</keyword>
<dbReference type="Proteomes" id="UP001072034">
    <property type="component" value="Unassembled WGS sequence"/>
</dbReference>
<dbReference type="RefSeq" id="WP_268918301.1">
    <property type="nucleotide sequence ID" value="NZ_JAPTMY010000035.1"/>
</dbReference>
<proteinExistence type="predicted"/>
<name>A0ABT4IB82_9ACTO</name>
<keyword evidence="1" id="KW-0175">Coiled coil</keyword>
<reference evidence="2" key="1">
    <citation type="submission" date="2022-10" db="EMBL/GenBank/DDBJ databases">
        <title>Genome sequence of Actinomyces israelii ATCC 10048.</title>
        <authorList>
            <person name="Watt R.M."/>
            <person name="Tong W.M."/>
        </authorList>
    </citation>
    <scope>NUCLEOTIDE SEQUENCE</scope>
    <source>
        <strain evidence="2">ATCC 10048</strain>
    </source>
</reference>
<gene>
    <name evidence="2" type="ORF">OHJ16_13130</name>
</gene>
<protein>
    <recommendedName>
        <fullName evidence="4">Chromosome partition protein Smc</fullName>
    </recommendedName>
</protein>
<evidence type="ECO:0000313" key="2">
    <source>
        <dbReference type="EMBL" id="MCZ0858983.1"/>
    </source>
</evidence>
<evidence type="ECO:0008006" key="4">
    <source>
        <dbReference type="Google" id="ProtNLM"/>
    </source>
</evidence>
<organism evidence="2 3">
    <name type="scientific">Actinomyces israelii</name>
    <dbReference type="NCBI Taxonomy" id="1659"/>
    <lineage>
        <taxon>Bacteria</taxon>
        <taxon>Bacillati</taxon>
        <taxon>Actinomycetota</taxon>
        <taxon>Actinomycetes</taxon>
        <taxon>Actinomycetales</taxon>
        <taxon>Actinomycetaceae</taxon>
        <taxon>Actinomyces</taxon>
    </lineage>
</organism>
<sequence>MPLTDFLSDLAGSSGPIPWIGWLPLVVEAQDPESWARAWAALDEDSQNLVVRRLYEDSSVYADVLRRLAVAGTEALPARDAIRETLLDDAAGSAGRNADLLRDLQRRLADLGIVLDTARVTELELGAKIAELEKRKAELLADDLDGAYSELVALQEKETRLQHEADAVSGVDLSAERARLEQLQESIDAVQEEQQTLLTSVKDREAALATARHAVSDLDAERTRLERRAEEAAAERDRARGEIDALEERVRRTKEETRALEEHREQVRQRLEEAEALFGELSRLSSVPASAEAERLLRDIRALARDLPDDEADKKFRRVPPGEPGR</sequence>
<accession>A0ABT4IB82</accession>
<comment type="caution">
    <text evidence="2">The sequence shown here is derived from an EMBL/GenBank/DDBJ whole genome shotgun (WGS) entry which is preliminary data.</text>
</comment>
<dbReference type="EMBL" id="JAPTMY010000035">
    <property type="protein sequence ID" value="MCZ0858983.1"/>
    <property type="molecule type" value="Genomic_DNA"/>
</dbReference>
<evidence type="ECO:0000256" key="1">
    <source>
        <dbReference type="SAM" id="Coils"/>
    </source>
</evidence>
<dbReference type="Gene3D" id="1.10.287.1490">
    <property type="match status" value="1"/>
</dbReference>